<gene>
    <name evidence="2" type="ORF">APUTEX25_001504</name>
</gene>
<comment type="caution">
    <text evidence="2">The sequence shown here is derived from an EMBL/GenBank/DDBJ whole genome shotgun (WGS) entry which is preliminary data.</text>
</comment>
<dbReference type="AlphaFoldDB" id="A0A3M7L8A8"/>
<accession>A0A3M7L8A8</accession>
<evidence type="ECO:0000256" key="1">
    <source>
        <dbReference type="SAM" id="MobiDB-lite"/>
    </source>
</evidence>
<dbReference type="Proteomes" id="UP000279271">
    <property type="component" value="Unassembled WGS sequence"/>
</dbReference>
<proteinExistence type="predicted"/>
<name>A0A3M7L8A8_AUXPR</name>
<evidence type="ECO:0008006" key="4">
    <source>
        <dbReference type="Google" id="ProtNLM"/>
    </source>
</evidence>
<organism evidence="2 3">
    <name type="scientific">Auxenochlorella protothecoides</name>
    <name type="common">Green microalga</name>
    <name type="synonym">Chlorella protothecoides</name>
    <dbReference type="NCBI Taxonomy" id="3075"/>
    <lineage>
        <taxon>Eukaryota</taxon>
        <taxon>Viridiplantae</taxon>
        <taxon>Chlorophyta</taxon>
        <taxon>core chlorophytes</taxon>
        <taxon>Trebouxiophyceae</taxon>
        <taxon>Chlorellales</taxon>
        <taxon>Chlorellaceae</taxon>
        <taxon>Auxenochlorella</taxon>
    </lineage>
</organism>
<sequence length="204" mass="21353">MLGPAPSGARGGEATPTPALPRAPSFRWGAAPRPGERLHQEGSNLVFLSARPESYKGMTESEAHKRYFAPAVARRDLDTSPSMLLGSLGSGPRALLSYLRLLSPPAEVVTHAPVSDAAGVAMAQMLAAKKLSRAREYAAIYPEAALVLVGDNGQGDVLCAEVLWGSLRPRAEAEQDAAAGLAAGDGVRWGRGDMRAREDVRAGG</sequence>
<reference evidence="3" key="1">
    <citation type="journal article" date="2018" name="Algal Res.">
        <title>Characterization of plant carbon substrate utilization by Auxenochlorella protothecoides.</title>
        <authorList>
            <person name="Vogler B.W."/>
            <person name="Starkenburg S.R."/>
            <person name="Sudasinghe N."/>
            <person name="Schambach J.Y."/>
            <person name="Rollin J.A."/>
            <person name="Pattathil S."/>
            <person name="Barry A.N."/>
        </authorList>
    </citation>
    <scope>NUCLEOTIDE SEQUENCE [LARGE SCALE GENOMIC DNA]</scope>
    <source>
        <strain evidence="3">UTEX 25</strain>
    </source>
</reference>
<evidence type="ECO:0000313" key="3">
    <source>
        <dbReference type="Proteomes" id="UP000279271"/>
    </source>
</evidence>
<dbReference type="EMBL" id="QOKY01000061">
    <property type="protein sequence ID" value="RMZ57792.1"/>
    <property type="molecule type" value="Genomic_DNA"/>
</dbReference>
<evidence type="ECO:0000313" key="2">
    <source>
        <dbReference type="EMBL" id="RMZ57792.1"/>
    </source>
</evidence>
<feature type="region of interest" description="Disordered" evidence="1">
    <location>
        <begin position="1"/>
        <end position="41"/>
    </location>
</feature>
<dbReference type="PANTHER" id="PTHR40861:SF1">
    <property type="entry name" value="PHOSPHATIDATE PHOSPHATASE APP1 CATALYTIC DOMAIN-CONTAINING PROTEIN"/>
    <property type="match status" value="1"/>
</dbReference>
<dbReference type="PANTHER" id="PTHR40861">
    <property type="entry name" value="DUF2183 DOMAIN-CONTAINING PROTEIN"/>
    <property type="match status" value="1"/>
</dbReference>
<feature type="non-terminal residue" evidence="2">
    <location>
        <position position="204"/>
    </location>
</feature>
<protein>
    <recommendedName>
        <fullName evidence="4">Phosphatidate phosphatase APP1 catalytic domain-containing protein</fullName>
    </recommendedName>
</protein>